<dbReference type="EMBL" id="CAOQHR010000003">
    <property type="protein sequence ID" value="CAI6332439.1"/>
    <property type="molecule type" value="Genomic_DNA"/>
</dbReference>
<sequence length="109" mass="11708">MMVSFTPTAITSATRRASSSLMSSPRWNFSSGFLCFSSRSKAGCSTSFGRTSGGWGRGFDLLFSRFEVMRGCSDSSFRLLSDGECLGSIDLLGDAMLGVSRAGSLRFSR</sequence>
<dbReference type="AlphaFoldDB" id="A0A9W4UB57"/>
<evidence type="ECO:0000313" key="2">
    <source>
        <dbReference type="Proteomes" id="UP001152607"/>
    </source>
</evidence>
<dbReference type="Proteomes" id="UP001152607">
    <property type="component" value="Unassembled WGS sequence"/>
</dbReference>
<keyword evidence="2" id="KW-1185">Reference proteome</keyword>
<gene>
    <name evidence="1" type="ORF">PDIGIT_LOCUS5464</name>
</gene>
<reference evidence="1" key="1">
    <citation type="submission" date="2023-01" db="EMBL/GenBank/DDBJ databases">
        <authorList>
            <person name="Van Ghelder C."/>
            <person name="Rancurel C."/>
        </authorList>
    </citation>
    <scope>NUCLEOTIDE SEQUENCE</scope>
    <source>
        <strain evidence="1">CNCM I-4278</strain>
    </source>
</reference>
<protein>
    <submittedName>
        <fullName evidence="1">Uncharacterized protein</fullName>
    </submittedName>
</protein>
<evidence type="ECO:0000313" key="1">
    <source>
        <dbReference type="EMBL" id="CAI6332439.1"/>
    </source>
</evidence>
<organism evidence="1 2">
    <name type="scientific">Periconia digitata</name>
    <dbReference type="NCBI Taxonomy" id="1303443"/>
    <lineage>
        <taxon>Eukaryota</taxon>
        <taxon>Fungi</taxon>
        <taxon>Dikarya</taxon>
        <taxon>Ascomycota</taxon>
        <taxon>Pezizomycotina</taxon>
        <taxon>Dothideomycetes</taxon>
        <taxon>Pleosporomycetidae</taxon>
        <taxon>Pleosporales</taxon>
        <taxon>Massarineae</taxon>
        <taxon>Periconiaceae</taxon>
        <taxon>Periconia</taxon>
    </lineage>
</organism>
<proteinExistence type="predicted"/>
<comment type="caution">
    <text evidence="1">The sequence shown here is derived from an EMBL/GenBank/DDBJ whole genome shotgun (WGS) entry which is preliminary data.</text>
</comment>
<name>A0A9W4UB57_9PLEO</name>
<accession>A0A9W4UB57</accession>